<evidence type="ECO:0000256" key="4">
    <source>
        <dbReference type="ARBA" id="ARBA00023125"/>
    </source>
</evidence>
<evidence type="ECO:0000256" key="7">
    <source>
        <dbReference type="PROSITE-ProRule" id="PRU01091"/>
    </source>
</evidence>
<gene>
    <name evidence="10" type="ORF">OSSY52_19580</name>
</gene>
<sequence length="217" mass="25930">MKVLIVEDEEKIRWIIKDYLIEENFEISEANDGEQALDLFYKNKYNLIILDWMLPKIEGIDVCKEIRKSSNVPIIMLTAKNLDNDQIKGFKNGADEYITKPFNPNLLVLRVKNLIKRCYGEELIKIKNLMIDFNSKKIFKDKVEIKLAPKEFLLLWYFYKNKNITLSREKILNDVWGFDYFGDERTVDYHVKELRKKLGKELIKTRRNFGYIFEVSK</sequence>
<dbReference type="Pfam" id="PF00072">
    <property type="entry name" value="Response_reg"/>
    <property type="match status" value="1"/>
</dbReference>
<dbReference type="SMART" id="SM00448">
    <property type="entry name" value="REC"/>
    <property type="match status" value="1"/>
</dbReference>
<evidence type="ECO:0000259" key="8">
    <source>
        <dbReference type="PROSITE" id="PS50110"/>
    </source>
</evidence>
<evidence type="ECO:0000256" key="5">
    <source>
        <dbReference type="ARBA" id="ARBA00023163"/>
    </source>
</evidence>
<evidence type="ECO:0000313" key="10">
    <source>
        <dbReference type="EMBL" id="BBE31817.1"/>
    </source>
</evidence>
<name>A0A7G1G9Y0_9BACT</name>
<evidence type="ECO:0000259" key="9">
    <source>
        <dbReference type="PROSITE" id="PS51755"/>
    </source>
</evidence>
<dbReference type="GO" id="GO:0000156">
    <property type="term" value="F:phosphorelay response regulator activity"/>
    <property type="evidence" value="ECO:0007669"/>
    <property type="project" value="TreeGrafter"/>
</dbReference>
<proteinExistence type="predicted"/>
<feature type="domain" description="OmpR/PhoB-type" evidence="9">
    <location>
        <begin position="121"/>
        <end position="215"/>
    </location>
</feature>
<keyword evidence="4 7" id="KW-0238">DNA-binding</keyword>
<dbReference type="FunCoup" id="A0A7G1G9Y0">
    <property type="interactions" value="103"/>
</dbReference>
<protein>
    <submittedName>
        <fullName evidence="10">DNA-binding response regulator</fullName>
    </submittedName>
</protein>
<evidence type="ECO:0000256" key="3">
    <source>
        <dbReference type="ARBA" id="ARBA00023015"/>
    </source>
</evidence>
<keyword evidence="1 6" id="KW-0597">Phosphoprotein</keyword>
<dbReference type="SUPFAM" id="SSF52172">
    <property type="entry name" value="CheY-like"/>
    <property type="match status" value="1"/>
</dbReference>
<keyword evidence="3" id="KW-0805">Transcription regulation</keyword>
<dbReference type="KEGG" id="ocy:OSSY52_19580"/>
<dbReference type="PANTHER" id="PTHR48111">
    <property type="entry name" value="REGULATOR OF RPOS"/>
    <property type="match status" value="1"/>
</dbReference>
<dbReference type="RefSeq" id="WP_190614608.1">
    <property type="nucleotide sequence ID" value="NZ_AP018712.1"/>
</dbReference>
<dbReference type="InterPro" id="IPR001867">
    <property type="entry name" value="OmpR/PhoB-type_DNA-bd"/>
</dbReference>
<dbReference type="Pfam" id="PF00486">
    <property type="entry name" value="Trans_reg_C"/>
    <property type="match status" value="1"/>
</dbReference>
<dbReference type="InterPro" id="IPR036388">
    <property type="entry name" value="WH-like_DNA-bd_sf"/>
</dbReference>
<feature type="domain" description="Response regulatory" evidence="8">
    <location>
        <begin position="2"/>
        <end position="115"/>
    </location>
</feature>
<dbReference type="GO" id="GO:0005829">
    <property type="term" value="C:cytosol"/>
    <property type="evidence" value="ECO:0007669"/>
    <property type="project" value="TreeGrafter"/>
</dbReference>
<dbReference type="Proteomes" id="UP000516361">
    <property type="component" value="Chromosome"/>
</dbReference>
<dbReference type="AlphaFoldDB" id="A0A7G1G9Y0"/>
<dbReference type="EMBL" id="AP018712">
    <property type="protein sequence ID" value="BBE31817.1"/>
    <property type="molecule type" value="Genomic_DNA"/>
</dbReference>
<dbReference type="InterPro" id="IPR011006">
    <property type="entry name" value="CheY-like_superfamily"/>
</dbReference>
<feature type="DNA-binding region" description="OmpR/PhoB-type" evidence="7">
    <location>
        <begin position="121"/>
        <end position="215"/>
    </location>
</feature>
<evidence type="ECO:0000256" key="2">
    <source>
        <dbReference type="ARBA" id="ARBA00023012"/>
    </source>
</evidence>
<dbReference type="SMART" id="SM00862">
    <property type="entry name" value="Trans_reg_C"/>
    <property type="match status" value="1"/>
</dbReference>
<evidence type="ECO:0000313" key="11">
    <source>
        <dbReference type="Proteomes" id="UP000516361"/>
    </source>
</evidence>
<dbReference type="GO" id="GO:0006355">
    <property type="term" value="P:regulation of DNA-templated transcription"/>
    <property type="evidence" value="ECO:0007669"/>
    <property type="project" value="InterPro"/>
</dbReference>
<dbReference type="Gene3D" id="3.40.50.2300">
    <property type="match status" value="1"/>
</dbReference>
<dbReference type="CDD" id="cd17574">
    <property type="entry name" value="REC_OmpR"/>
    <property type="match status" value="1"/>
</dbReference>
<dbReference type="InterPro" id="IPR039420">
    <property type="entry name" value="WalR-like"/>
</dbReference>
<dbReference type="PROSITE" id="PS51755">
    <property type="entry name" value="OMPR_PHOB"/>
    <property type="match status" value="1"/>
</dbReference>
<dbReference type="GO" id="GO:0000976">
    <property type="term" value="F:transcription cis-regulatory region binding"/>
    <property type="evidence" value="ECO:0007669"/>
    <property type="project" value="TreeGrafter"/>
</dbReference>
<dbReference type="FunFam" id="3.40.50.2300:FF:000001">
    <property type="entry name" value="DNA-binding response regulator PhoB"/>
    <property type="match status" value="1"/>
</dbReference>
<feature type="modified residue" description="4-aspartylphosphate" evidence="6">
    <location>
        <position position="51"/>
    </location>
</feature>
<dbReference type="InterPro" id="IPR001789">
    <property type="entry name" value="Sig_transdc_resp-reg_receiver"/>
</dbReference>
<keyword evidence="5" id="KW-0804">Transcription</keyword>
<evidence type="ECO:0000256" key="1">
    <source>
        <dbReference type="ARBA" id="ARBA00022553"/>
    </source>
</evidence>
<keyword evidence="2" id="KW-0902">Two-component regulatory system</keyword>
<organism evidence="10 11">
    <name type="scientific">Tepiditoga spiralis</name>
    <dbReference type="NCBI Taxonomy" id="2108365"/>
    <lineage>
        <taxon>Bacteria</taxon>
        <taxon>Thermotogati</taxon>
        <taxon>Thermotogota</taxon>
        <taxon>Thermotogae</taxon>
        <taxon>Petrotogales</taxon>
        <taxon>Petrotogaceae</taxon>
        <taxon>Tepiditoga</taxon>
    </lineage>
</organism>
<reference evidence="10 11" key="1">
    <citation type="submission" date="2018-06" db="EMBL/GenBank/DDBJ databases">
        <title>Genome sequencing of Oceanotoga sp. sy52.</title>
        <authorList>
            <person name="Mori K."/>
        </authorList>
    </citation>
    <scope>NUCLEOTIDE SEQUENCE [LARGE SCALE GENOMIC DNA]</scope>
    <source>
        <strain evidence="11">sy52</strain>
    </source>
</reference>
<dbReference type="CDD" id="cd00383">
    <property type="entry name" value="trans_reg_C"/>
    <property type="match status" value="1"/>
</dbReference>
<dbReference type="GO" id="GO:0032993">
    <property type="term" value="C:protein-DNA complex"/>
    <property type="evidence" value="ECO:0007669"/>
    <property type="project" value="TreeGrafter"/>
</dbReference>
<dbReference type="PANTHER" id="PTHR48111:SF1">
    <property type="entry name" value="TWO-COMPONENT RESPONSE REGULATOR ORR33"/>
    <property type="match status" value="1"/>
</dbReference>
<dbReference type="Gene3D" id="1.10.10.10">
    <property type="entry name" value="Winged helix-like DNA-binding domain superfamily/Winged helix DNA-binding domain"/>
    <property type="match status" value="1"/>
</dbReference>
<dbReference type="PROSITE" id="PS50110">
    <property type="entry name" value="RESPONSE_REGULATORY"/>
    <property type="match status" value="1"/>
</dbReference>
<keyword evidence="11" id="KW-1185">Reference proteome</keyword>
<dbReference type="InParanoid" id="A0A7G1G9Y0"/>
<accession>A0A7G1G9Y0</accession>
<evidence type="ECO:0000256" key="6">
    <source>
        <dbReference type="PROSITE-ProRule" id="PRU00169"/>
    </source>
</evidence>